<dbReference type="EMBL" id="JARAKH010000033">
    <property type="protein sequence ID" value="KAK8385177.1"/>
    <property type="molecule type" value="Genomic_DNA"/>
</dbReference>
<comment type="similarity">
    <text evidence="1">Belongs to the archease family.</text>
</comment>
<dbReference type="GO" id="GO:0006388">
    <property type="term" value="P:tRNA splicing, via endonucleolytic cleavage and ligation"/>
    <property type="evidence" value="ECO:0007669"/>
    <property type="project" value="TreeGrafter"/>
</dbReference>
<name>A0AAW0TF40_SCYPA</name>
<evidence type="ECO:0000313" key="7">
    <source>
        <dbReference type="Proteomes" id="UP001487740"/>
    </source>
</evidence>
<evidence type="ECO:0000256" key="1">
    <source>
        <dbReference type="ARBA" id="ARBA00007963"/>
    </source>
</evidence>
<dbReference type="PANTHER" id="PTHR12682">
    <property type="entry name" value="ARCHEASE"/>
    <property type="match status" value="1"/>
</dbReference>
<accession>A0AAW0TF40</accession>
<dbReference type="AlphaFoldDB" id="A0AAW0TF40"/>
<evidence type="ECO:0000256" key="2">
    <source>
        <dbReference type="ARBA" id="ARBA00022694"/>
    </source>
</evidence>
<dbReference type="SUPFAM" id="SSF69819">
    <property type="entry name" value="MTH1598-like"/>
    <property type="match status" value="1"/>
</dbReference>
<keyword evidence="4" id="KW-0106">Calcium</keyword>
<evidence type="ECO:0000256" key="3">
    <source>
        <dbReference type="ARBA" id="ARBA00022723"/>
    </source>
</evidence>
<dbReference type="Proteomes" id="UP001487740">
    <property type="component" value="Unassembled WGS sequence"/>
</dbReference>
<keyword evidence="3" id="KW-0479">Metal-binding</keyword>
<dbReference type="Gene3D" id="3.55.10.10">
    <property type="entry name" value="Archease domain"/>
    <property type="match status" value="1"/>
</dbReference>
<dbReference type="GO" id="GO:0072669">
    <property type="term" value="C:tRNA-splicing ligase complex"/>
    <property type="evidence" value="ECO:0007669"/>
    <property type="project" value="TreeGrafter"/>
</dbReference>
<dbReference type="InterPro" id="IPR002804">
    <property type="entry name" value="Archease"/>
</dbReference>
<evidence type="ECO:0000259" key="5">
    <source>
        <dbReference type="Pfam" id="PF01951"/>
    </source>
</evidence>
<dbReference type="Pfam" id="PF01951">
    <property type="entry name" value="Archease"/>
    <property type="match status" value="1"/>
</dbReference>
<proteinExistence type="inferred from homology"/>
<gene>
    <name evidence="6" type="ORF">O3P69_012166</name>
</gene>
<organism evidence="6 7">
    <name type="scientific">Scylla paramamosain</name>
    <name type="common">Mud crab</name>
    <dbReference type="NCBI Taxonomy" id="85552"/>
    <lineage>
        <taxon>Eukaryota</taxon>
        <taxon>Metazoa</taxon>
        <taxon>Ecdysozoa</taxon>
        <taxon>Arthropoda</taxon>
        <taxon>Crustacea</taxon>
        <taxon>Multicrustacea</taxon>
        <taxon>Malacostraca</taxon>
        <taxon>Eumalacostraca</taxon>
        <taxon>Eucarida</taxon>
        <taxon>Decapoda</taxon>
        <taxon>Pleocyemata</taxon>
        <taxon>Brachyura</taxon>
        <taxon>Eubrachyura</taxon>
        <taxon>Portunoidea</taxon>
        <taxon>Portunidae</taxon>
        <taxon>Portuninae</taxon>
        <taxon>Scylla</taxon>
    </lineage>
</organism>
<protein>
    <recommendedName>
        <fullName evidence="5">Archease domain-containing protein</fullName>
    </recommendedName>
</protein>
<reference evidence="6 7" key="1">
    <citation type="submission" date="2023-03" db="EMBL/GenBank/DDBJ databases">
        <title>High-quality genome of Scylla paramamosain provides insights in environmental adaptation.</title>
        <authorList>
            <person name="Zhang L."/>
        </authorList>
    </citation>
    <scope>NUCLEOTIDE SEQUENCE [LARGE SCALE GENOMIC DNA]</scope>
    <source>
        <strain evidence="6">LZ_2023a</strain>
        <tissue evidence="6">Muscle</tissue>
    </source>
</reference>
<dbReference type="PANTHER" id="PTHR12682:SF11">
    <property type="entry name" value="PROTEIN ARCHEASE"/>
    <property type="match status" value="1"/>
</dbReference>
<dbReference type="GO" id="GO:0046872">
    <property type="term" value="F:metal ion binding"/>
    <property type="evidence" value="ECO:0007669"/>
    <property type="project" value="UniProtKB-KW"/>
</dbReference>
<sequence length="117" mass="13031">MKVCARLYGEEFQLAKHPQGTEVKAITYASMQVYDELDQHEVFVIVDIRVDIVCRLCRLPDTPCWARHSVLLNDGAGPGLGRGGDVPAWAGEAPRTGRKCRRLRNVSHPLPSSLTVY</sequence>
<keyword evidence="2" id="KW-0819">tRNA processing</keyword>
<comment type="caution">
    <text evidence="6">The sequence shown here is derived from an EMBL/GenBank/DDBJ whole genome shotgun (WGS) entry which is preliminary data.</text>
</comment>
<keyword evidence="7" id="KW-1185">Reference proteome</keyword>
<dbReference type="InterPro" id="IPR023572">
    <property type="entry name" value="Archease_dom"/>
</dbReference>
<dbReference type="InterPro" id="IPR036820">
    <property type="entry name" value="Archease_dom_sf"/>
</dbReference>
<evidence type="ECO:0000313" key="6">
    <source>
        <dbReference type="EMBL" id="KAK8385177.1"/>
    </source>
</evidence>
<feature type="domain" description="Archease" evidence="5">
    <location>
        <begin position="2"/>
        <end position="48"/>
    </location>
</feature>
<evidence type="ECO:0000256" key="4">
    <source>
        <dbReference type="ARBA" id="ARBA00022837"/>
    </source>
</evidence>